<reference evidence="1" key="1">
    <citation type="submission" date="2018-12" db="EMBL/GenBank/DDBJ databases">
        <title>Novel natural products biosynthetic potential of the class Ktedonobacteria.</title>
        <authorList>
            <person name="Zheng Y."/>
            <person name="Saitou A."/>
            <person name="Wang C.M."/>
            <person name="Toyoda A."/>
            <person name="Minakuchi Y."/>
            <person name="Sekiguchi Y."/>
            <person name="Ueda K."/>
            <person name="Takano H."/>
            <person name="Sakai Y."/>
            <person name="Yokota A."/>
            <person name="Yabe S."/>
        </authorList>
    </citation>
    <scope>NUCLEOTIDE SEQUENCE</scope>
    <source>
        <strain evidence="1">COM3</strain>
    </source>
</reference>
<evidence type="ECO:0000313" key="1">
    <source>
        <dbReference type="EMBL" id="BBH88185.1"/>
    </source>
</evidence>
<dbReference type="Gene3D" id="3.40.50.1860">
    <property type="match status" value="1"/>
</dbReference>
<dbReference type="GO" id="GO:0016855">
    <property type="term" value="F:racemase and epimerase activity, acting on amino acids and derivatives"/>
    <property type="evidence" value="ECO:0007669"/>
    <property type="project" value="InterPro"/>
</dbReference>
<dbReference type="Pfam" id="PF07302">
    <property type="entry name" value="AroM"/>
    <property type="match status" value="1"/>
</dbReference>
<dbReference type="NCBIfam" id="NF007788">
    <property type="entry name" value="PRK10481.1"/>
    <property type="match status" value="1"/>
</dbReference>
<protein>
    <recommendedName>
        <fullName evidence="2">AroM protein</fullName>
    </recommendedName>
</protein>
<dbReference type="InterPro" id="IPR001920">
    <property type="entry name" value="Asp/Glu_race"/>
</dbReference>
<gene>
    <name evidence="1" type="ORF">KTC_29360</name>
</gene>
<dbReference type="EMBL" id="AP019376">
    <property type="protein sequence ID" value="BBH88185.1"/>
    <property type="molecule type" value="Genomic_DNA"/>
</dbReference>
<sequence>MRKIGTITIGQAPRVDVVPELRHWLDADCEIVEKGALDGLSAAEIAALAPRSTDEDVLVTRLVDGSSVTITHEGVMPLMHQRISELETQVSTILLLCTGTFPELEARVPLLVPEKLLYSFVRGIATPDMTLGVLTPSEQQVPYQQKRWQQVVKHVNARAASPYAAIDDVIAAGSALGRQGVDAIVLDCIGYTLEMKRRIQEQVSCPVILSRAVLARFAAELL</sequence>
<evidence type="ECO:0008006" key="2">
    <source>
        <dbReference type="Google" id="ProtNLM"/>
    </source>
</evidence>
<name>A0A455SPR5_9CHLR</name>
<dbReference type="AlphaFoldDB" id="A0A455SPR5"/>
<proteinExistence type="predicted"/>
<organism evidence="1">
    <name type="scientific">Thermosporothrix sp. COM3</name>
    <dbReference type="NCBI Taxonomy" id="2490863"/>
    <lineage>
        <taxon>Bacteria</taxon>
        <taxon>Bacillati</taxon>
        <taxon>Chloroflexota</taxon>
        <taxon>Ktedonobacteria</taxon>
        <taxon>Ktedonobacterales</taxon>
        <taxon>Thermosporotrichaceae</taxon>
        <taxon>Thermosporothrix</taxon>
    </lineage>
</organism>
<dbReference type="InterPro" id="IPR010843">
    <property type="entry name" value="Uncharacterised_AroM"/>
</dbReference>
<accession>A0A455SPR5</accession>